<feature type="transmembrane region" description="Helical" evidence="1">
    <location>
        <begin position="20"/>
        <end position="37"/>
    </location>
</feature>
<keyword evidence="1" id="KW-0812">Transmembrane</keyword>
<dbReference type="InterPro" id="IPR000326">
    <property type="entry name" value="PAP2/HPO"/>
</dbReference>
<dbReference type="Proteomes" id="UP000036202">
    <property type="component" value="Plasmid pbeh2"/>
</dbReference>
<feature type="transmembrane region" description="Helical" evidence="1">
    <location>
        <begin position="96"/>
        <end position="117"/>
    </location>
</feature>
<evidence type="ECO:0000259" key="2">
    <source>
        <dbReference type="SMART" id="SM00014"/>
    </source>
</evidence>
<dbReference type="EMBL" id="CP015324">
    <property type="protein sequence ID" value="AWG44280.1"/>
    <property type="molecule type" value="Genomic_DNA"/>
</dbReference>
<dbReference type="PANTHER" id="PTHR14969:SF13">
    <property type="entry name" value="AT30094P"/>
    <property type="match status" value="1"/>
</dbReference>
<organism evidence="3 4">
    <name type="scientific">Priestia filamentosa</name>
    <dbReference type="NCBI Taxonomy" id="1402861"/>
    <lineage>
        <taxon>Bacteria</taxon>
        <taxon>Bacillati</taxon>
        <taxon>Bacillota</taxon>
        <taxon>Bacilli</taxon>
        <taxon>Bacillales</taxon>
        <taxon>Bacillaceae</taxon>
        <taxon>Priestia</taxon>
    </lineage>
</organism>
<dbReference type="SUPFAM" id="SSF48317">
    <property type="entry name" value="Acid phosphatase/Vanadium-dependent haloperoxidase"/>
    <property type="match status" value="1"/>
</dbReference>
<evidence type="ECO:0000313" key="3">
    <source>
        <dbReference type="EMBL" id="AWG44280.1"/>
    </source>
</evidence>
<dbReference type="SMART" id="SM00014">
    <property type="entry name" value="acidPPc"/>
    <property type="match status" value="1"/>
</dbReference>
<dbReference type="KEGG" id="beo:BEH_25175"/>
<evidence type="ECO:0000313" key="4">
    <source>
        <dbReference type="Proteomes" id="UP000036202"/>
    </source>
</evidence>
<sequence length="248" mass="28025">MTTLHKIPPPKSNTVKTSLFFAIFFTIIFVNLINKLIKCELGTFDTTFTSWVQSSINPELTKLMKIITSLGSPRTILTGVAILGIIMIFKKQKWKTMFLILFVGIGGLINLLLKWIFKRQRPTTYRLIEEMGYSFPSGHSMVSLIFYGMLVCLFVSNEDGLLKITSSLLIFSLVMLIGISRIYLGVHYPSDVLAGFTAGGILLTIGFTIYKVFMKMKKRNNIPKSIAGIFIKIVTLFNPFHLISNRYS</sequence>
<accession>A0A2S1LZN5</accession>
<geneLocation type="plasmid" evidence="4">
    <name>pbeh2</name>
</geneLocation>
<keyword evidence="3" id="KW-0614">Plasmid</keyword>
<dbReference type="PANTHER" id="PTHR14969">
    <property type="entry name" value="SPHINGOSINE-1-PHOSPHATE PHOSPHOHYDROLASE"/>
    <property type="match status" value="1"/>
</dbReference>
<proteinExistence type="predicted"/>
<evidence type="ECO:0000256" key="1">
    <source>
        <dbReference type="SAM" id="Phobius"/>
    </source>
</evidence>
<feature type="transmembrane region" description="Helical" evidence="1">
    <location>
        <begin position="225"/>
        <end position="243"/>
    </location>
</feature>
<dbReference type="InterPro" id="IPR036938">
    <property type="entry name" value="PAP2/HPO_sf"/>
</dbReference>
<name>A0A2S1LZN5_9BACI</name>
<gene>
    <name evidence="3" type="ORF">BEH_25175</name>
</gene>
<feature type="transmembrane region" description="Helical" evidence="1">
    <location>
        <begin position="192"/>
        <end position="213"/>
    </location>
</feature>
<dbReference type="AlphaFoldDB" id="A0A2S1LZN5"/>
<dbReference type="CDD" id="cd03392">
    <property type="entry name" value="PAP2_like_2"/>
    <property type="match status" value="1"/>
</dbReference>
<feature type="transmembrane region" description="Helical" evidence="1">
    <location>
        <begin position="168"/>
        <end position="186"/>
    </location>
</feature>
<keyword evidence="1" id="KW-1133">Transmembrane helix</keyword>
<feature type="transmembrane region" description="Helical" evidence="1">
    <location>
        <begin position="137"/>
        <end position="156"/>
    </location>
</feature>
<dbReference type="Pfam" id="PF01569">
    <property type="entry name" value="PAP2"/>
    <property type="match status" value="1"/>
</dbReference>
<reference evidence="3 4" key="1">
    <citation type="journal article" date="2015" name="PLoS ONE">
        <title>Genome Sequence of Bacillus endophyticus and Analysis of Its Companion Mechanism in the Ketogulonigenium vulgare-Bacillus Strain Consortium.</title>
        <authorList>
            <person name="Jia N."/>
            <person name="Du J."/>
            <person name="Ding M.Z."/>
            <person name="Gao F."/>
            <person name="Yuan Y.J."/>
        </authorList>
    </citation>
    <scope>NUCLEOTIDE SEQUENCE [LARGE SCALE GENOMIC DNA]</scope>
    <source>
        <strain evidence="3 4">Hbe603</strain>
        <plasmid evidence="4">pbeh2</plasmid>
    </source>
</reference>
<feature type="transmembrane region" description="Helical" evidence="1">
    <location>
        <begin position="66"/>
        <end position="89"/>
    </location>
</feature>
<keyword evidence="1" id="KW-0472">Membrane</keyword>
<keyword evidence="4" id="KW-1185">Reference proteome</keyword>
<feature type="domain" description="Phosphatidic acid phosphatase type 2/haloperoxidase" evidence="2">
    <location>
        <begin position="96"/>
        <end position="207"/>
    </location>
</feature>
<protein>
    <recommendedName>
        <fullName evidence="2">Phosphatidic acid phosphatase type 2/haloperoxidase domain-containing protein</fullName>
    </recommendedName>
</protein>
<dbReference type="Gene3D" id="1.20.144.10">
    <property type="entry name" value="Phosphatidic acid phosphatase type 2/haloperoxidase"/>
    <property type="match status" value="2"/>
</dbReference>